<keyword evidence="8" id="KW-0687">Ribonucleoprotein</keyword>
<dbReference type="Gene3D" id="3.80.10.10">
    <property type="entry name" value="Ribonuclease Inhibitor"/>
    <property type="match status" value="1"/>
</dbReference>
<keyword evidence="4" id="KW-0539">Nucleus</keyword>
<dbReference type="EMBL" id="CP033151">
    <property type="protein sequence ID" value="AYO43418.1"/>
    <property type="molecule type" value="Genomic_DNA"/>
</dbReference>
<dbReference type="Proteomes" id="UP000269793">
    <property type="component" value="Chromosome IV"/>
</dbReference>
<evidence type="ECO:0000256" key="6">
    <source>
        <dbReference type="ARBA" id="ARBA00024238"/>
    </source>
</evidence>
<keyword evidence="2" id="KW-0433">Leucine-rich repeat</keyword>
<evidence type="ECO:0000256" key="2">
    <source>
        <dbReference type="ARBA" id="ARBA00022614"/>
    </source>
</evidence>
<evidence type="ECO:0000256" key="4">
    <source>
        <dbReference type="ARBA" id="ARBA00023242"/>
    </source>
</evidence>
<feature type="region of interest" description="Disordered" evidence="7">
    <location>
        <begin position="179"/>
        <end position="207"/>
    </location>
</feature>
<evidence type="ECO:0000256" key="7">
    <source>
        <dbReference type="SAM" id="MobiDB-lite"/>
    </source>
</evidence>
<evidence type="ECO:0000256" key="5">
    <source>
        <dbReference type="ARBA" id="ARBA00024196"/>
    </source>
</evidence>
<protein>
    <recommendedName>
        <fullName evidence="6">U2 small nuclear ribonucleoprotein A'</fullName>
    </recommendedName>
</protein>
<dbReference type="PANTHER" id="PTHR10552:SF6">
    <property type="entry name" value="U2 SMALL NUCLEAR RIBONUCLEOPROTEIN A"/>
    <property type="match status" value="1"/>
</dbReference>
<organism evidence="8 9">
    <name type="scientific">Malassezia restricta (strain ATCC 96810 / NBRC 103918 / CBS 7877)</name>
    <name type="common">Seborrheic dermatitis infection agent</name>
    <dbReference type="NCBI Taxonomy" id="425264"/>
    <lineage>
        <taxon>Eukaryota</taxon>
        <taxon>Fungi</taxon>
        <taxon>Dikarya</taxon>
        <taxon>Basidiomycota</taxon>
        <taxon>Ustilaginomycotina</taxon>
        <taxon>Malasseziomycetes</taxon>
        <taxon>Malasseziales</taxon>
        <taxon>Malasseziaceae</taxon>
        <taxon>Malassezia</taxon>
    </lineage>
</organism>
<dbReference type="InterPro" id="IPR032675">
    <property type="entry name" value="LRR_dom_sf"/>
</dbReference>
<comment type="similarity">
    <text evidence="5">Belongs to the U2 small nuclear ribonucleoprotein A family.</text>
</comment>
<reference evidence="8 9" key="1">
    <citation type="submission" date="2018-10" db="EMBL/GenBank/DDBJ databases">
        <title>Complete genome sequence of Malassezia restricta CBS 7877.</title>
        <authorList>
            <person name="Morand S.C."/>
            <person name="Bertignac M."/>
            <person name="Iltis A."/>
            <person name="Kolder I."/>
            <person name="Pirovano W."/>
            <person name="Jourdain R."/>
            <person name="Clavaud C."/>
        </authorList>
    </citation>
    <scope>NUCLEOTIDE SEQUENCE [LARGE SCALE GENOMIC DNA]</scope>
    <source>
        <strain evidence="8 9">CBS 7877</strain>
    </source>
</reference>
<dbReference type="GO" id="GO:0005686">
    <property type="term" value="C:U2 snRNP"/>
    <property type="evidence" value="ECO:0007669"/>
    <property type="project" value="TreeGrafter"/>
</dbReference>
<dbReference type="Pfam" id="PF14580">
    <property type="entry name" value="LRR_9"/>
    <property type="match status" value="1"/>
</dbReference>
<sequence length="243" mass="27796">MKLTAELLTHCDSSINALKERELDLRGFKIPAIENMGASRDQNDTIDMTDNDVRFLGNFPRMLRLQHLTLSNNLVARVDASIHKQLPYLVSLILTNNAISDFQEVSHLRRLRHMRYLCLMGNPVAREKHYREFVVWCMPHLRVLDYRRITERERAVARKAFVAPDGQLNQLALSLMGSKERRASGGTAPSEPDAPLPTRRHQLTDSQRAAIAEAIDRSESMEEIRRLEEQLKLGYIPSSQTAP</sequence>
<dbReference type="GO" id="GO:0030620">
    <property type="term" value="F:U2 snRNA binding"/>
    <property type="evidence" value="ECO:0007669"/>
    <property type="project" value="InterPro"/>
</dbReference>
<dbReference type="PANTHER" id="PTHR10552">
    <property type="entry name" value="U2 SMALL NUCLEAR RIBONUCLEOPROTEIN A"/>
    <property type="match status" value="1"/>
</dbReference>
<accession>A0A3G2S897</accession>
<dbReference type="InterPro" id="IPR044640">
    <property type="entry name" value="RU2A"/>
</dbReference>
<evidence type="ECO:0000313" key="8">
    <source>
        <dbReference type="EMBL" id="AYO43418.1"/>
    </source>
</evidence>
<dbReference type="VEuPathDB" id="FungiDB:DNF11_2468"/>
<evidence type="ECO:0000256" key="3">
    <source>
        <dbReference type="ARBA" id="ARBA00022737"/>
    </source>
</evidence>
<keyword evidence="9" id="KW-1185">Reference proteome</keyword>
<dbReference type="AlphaFoldDB" id="A0A3G2S897"/>
<dbReference type="FunFam" id="3.80.10.10:FF:000026">
    <property type="entry name" value="U2 small nuclear ribonucleoprotein A"/>
    <property type="match status" value="1"/>
</dbReference>
<keyword evidence="3" id="KW-0677">Repeat</keyword>
<gene>
    <name evidence="8" type="primary">LEA1</name>
    <name evidence="8" type="ORF">DNF11_2468</name>
</gene>
<name>A0A3G2S897_MALR7</name>
<dbReference type="STRING" id="425264.A0A3G2S897"/>
<dbReference type="OrthoDB" id="433501at2759"/>
<evidence type="ECO:0000256" key="1">
    <source>
        <dbReference type="ARBA" id="ARBA00004123"/>
    </source>
</evidence>
<dbReference type="SUPFAM" id="SSF52058">
    <property type="entry name" value="L domain-like"/>
    <property type="match status" value="1"/>
</dbReference>
<evidence type="ECO:0000313" key="9">
    <source>
        <dbReference type="Proteomes" id="UP000269793"/>
    </source>
</evidence>
<proteinExistence type="inferred from homology"/>
<dbReference type="GO" id="GO:0000398">
    <property type="term" value="P:mRNA splicing, via spliceosome"/>
    <property type="evidence" value="ECO:0007669"/>
    <property type="project" value="InterPro"/>
</dbReference>
<comment type="subcellular location">
    <subcellularLocation>
        <location evidence="1">Nucleus</location>
    </subcellularLocation>
</comment>